<dbReference type="Gene3D" id="2.160.20.10">
    <property type="entry name" value="Single-stranded right-handed beta-helix, Pectin lyase-like"/>
    <property type="match status" value="2"/>
</dbReference>
<dbReference type="Pfam" id="PF12708">
    <property type="entry name" value="Pect-lyase_RHGA_epim"/>
    <property type="match status" value="2"/>
</dbReference>
<feature type="chain" id="PRO_5022739582" evidence="1">
    <location>
        <begin position="24"/>
        <end position="916"/>
    </location>
</feature>
<organism evidence="3 4">
    <name type="scientific">Novipirellula artificiosorum</name>
    <dbReference type="NCBI Taxonomy" id="2528016"/>
    <lineage>
        <taxon>Bacteria</taxon>
        <taxon>Pseudomonadati</taxon>
        <taxon>Planctomycetota</taxon>
        <taxon>Planctomycetia</taxon>
        <taxon>Pirellulales</taxon>
        <taxon>Pirellulaceae</taxon>
        <taxon>Novipirellula</taxon>
    </lineage>
</organism>
<dbReference type="SUPFAM" id="SSF51126">
    <property type="entry name" value="Pectin lyase-like"/>
    <property type="match status" value="2"/>
</dbReference>
<evidence type="ECO:0000259" key="2">
    <source>
        <dbReference type="Pfam" id="PF12708"/>
    </source>
</evidence>
<keyword evidence="1" id="KW-0732">Signal</keyword>
<dbReference type="OrthoDB" id="265877at2"/>
<dbReference type="GO" id="GO:0016829">
    <property type="term" value="F:lyase activity"/>
    <property type="evidence" value="ECO:0007669"/>
    <property type="project" value="UniProtKB-KW"/>
</dbReference>
<dbReference type="InterPro" id="IPR024535">
    <property type="entry name" value="RHGA/B-epi-like_pectate_lyase"/>
</dbReference>
<reference evidence="3 4" key="1">
    <citation type="submission" date="2019-02" db="EMBL/GenBank/DDBJ databases">
        <title>Deep-cultivation of Planctomycetes and their phenomic and genomic characterization uncovers novel biology.</title>
        <authorList>
            <person name="Wiegand S."/>
            <person name="Jogler M."/>
            <person name="Boedeker C."/>
            <person name="Pinto D."/>
            <person name="Vollmers J."/>
            <person name="Rivas-Marin E."/>
            <person name="Kohn T."/>
            <person name="Peeters S.H."/>
            <person name="Heuer A."/>
            <person name="Rast P."/>
            <person name="Oberbeckmann S."/>
            <person name="Bunk B."/>
            <person name="Jeske O."/>
            <person name="Meyerdierks A."/>
            <person name="Storesund J.E."/>
            <person name="Kallscheuer N."/>
            <person name="Luecker S."/>
            <person name="Lage O.M."/>
            <person name="Pohl T."/>
            <person name="Merkel B.J."/>
            <person name="Hornburger P."/>
            <person name="Mueller R.-W."/>
            <person name="Bruemmer F."/>
            <person name="Labrenz M."/>
            <person name="Spormann A.M."/>
            <person name="Op Den Camp H."/>
            <person name="Overmann J."/>
            <person name="Amann R."/>
            <person name="Jetten M.S.M."/>
            <person name="Mascher T."/>
            <person name="Medema M.H."/>
            <person name="Devos D.P."/>
            <person name="Kaster A.-K."/>
            <person name="Ovreas L."/>
            <person name="Rohde M."/>
            <person name="Galperin M.Y."/>
            <person name="Jogler C."/>
        </authorList>
    </citation>
    <scope>NUCLEOTIDE SEQUENCE [LARGE SCALE GENOMIC DNA]</scope>
    <source>
        <strain evidence="3 4">Poly41</strain>
    </source>
</reference>
<proteinExistence type="predicted"/>
<dbReference type="EMBL" id="SJPV01000004">
    <property type="protein sequence ID" value="TWU38283.1"/>
    <property type="molecule type" value="Genomic_DNA"/>
</dbReference>
<gene>
    <name evidence="3" type="ORF">Poly41_27590</name>
</gene>
<dbReference type="InterPro" id="IPR051801">
    <property type="entry name" value="GH28_Enzymes"/>
</dbReference>
<keyword evidence="3" id="KW-0456">Lyase</keyword>
<dbReference type="AlphaFoldDB" id="A0A5C6DLL0"/>
<dbReference type="RefSeq" id="WP_146526621.1">
    <property type="nucleotide sequence ID" value="NZ_SJPV01000004.1"/>
</dbReference>
<evidence type="ECO:0000313" key="3">
    <source>
        <dbReference type="EMBL" id="TWU38283.1"/>
    </source>
</evidence>
<keyword evidence="4" id="KW-1185">Reference proteome</keyword>
<dbReference type="PANTHER" id="PTHR31339:SF9">
    <property type="entry name" value="PLASMIN AND FIBRONECTIN-BINDING PROTEIN A"/>
    <property type="match status" value="1"/>
</dbReference>
<feature type="domain" description="Rhamnogalacturonase A/B/Epimerase-like pectate lyase" evidence="2">
    <location>
        <begin position="480"/>
        <end position="537"/>
    </location>
</feature>
<evidence type="ECO:0000313" key="4">
    <source>
        <dbReference type="Proteomes" id="UP000319143"/>
    </source>
</evidence>
<dbReference type="PANTHER" id="PTHR31339">
    <property type="entry name" value="PECTIN LYASE-RELATED"/>
    <property type="match status" value="1"/>
</dbReference>
<dbReference type="Proteomes" id="UP000319143">
    <property type="component" value="Unassembled WGS sequence"/>
</dbReference>
<evidence type="ECO:0000256" key="1">
    <source>
        <dbReference type="SAM" id="SignalP"/>
    </source>
</evidence>
<dbReference type="InterPro" id="IPR011050">
    <property type="entry name" value="Pectin_lyase_fold/virulence"/>
</dbReference>
<feature type="domain" description="Rhamnogalacturonase A/B/Epimerase-like pectate lyase" evidence="2">
    <location>
        <begin position="53"/>
        <end position="120"/>
    </location>
</feature>
<feature type="signal peptide" evidence="1">
    <location>
        <begin position="1"/>
        <end position="23"/>
    </location>
</feature>
<dbReference type="InterPro" id="IPR012334">
    <property type="entry name" value="Pectin_lyas_fold"/>
</dbReference>
<comment type="caution">
    <text evidence="3">The sequence shown here is derived from an EMBL/GenBank/DDBJ whole genome shotgun (WGS) entry which is preliminary data.</text>
</comment>
<name>A0A5C6DLL0_9BACT</name>
<sequence precursor="true">MIALLRLLLLPATLLLSAHPVLGVEQTGRPEPGVPRLNRVQFDTQDYVISTHDVRDYGATANNQSDDTEVFQKAIDACEQDGGGVIFVPAGRYVFRNRLVLKSGVYLRGEWRNPETGPAAGTLLCIYYGKGEADALPFISMGYSSGLKDLALWYPEQSFEDPVPYAWTIQQISGMSAGLENLTIYNAWQGIQTGPQGNQLMTIKNLFMTALHIGFLRDSVYDCQKLQRIRMSPRYWTESGLLGAPAEPQENVKLRRFLLSESTGAVLTHYDWTWMYDWRIEGFHTGIRTQRSLVKTEDRGPNGGFVNLKLIDNFIGMEIGDINRCGWADTEVLIRSSLKNAVGIKVTAPLKSVAQFLNVSFEGTFQYCVLSEASYGCITMAGCTFNNWSEDGWDVYAESGVIGLFQNSFNRSSKHVYLGNRVQSAALIGNRFAGSPAIENDASGSAEVMIDHTFQDLKMCDLSAFDYPEAIDKPKKAELFNVRDFGALGDGTTDDHVAFARALKAAGDNGGGTVYVPAGQYVLKEELTVPEHTELRGVFDNCHHTIGYAVRNGKSQRNGQRGSEILAYPGRGEEDGTPFITLKHAASLRGLTLVYPEQKWSDYLETKTFTPYPWTLQSQGRNVRLKDVLLVNSYRGADFGTYDSTGHRIDYLCGTVLKTGLSIDNCFGKGYVKNVQWNPSFWGWSKYNHGPGGRDGSRVVRDAVKHTLTSFVLGYAEQENMLQNFSFGSKTGIEFINNPKHGGVNGTLIAHGVDYSATSMIVNDVGKDAQFVNFQIVSMDVEARRRYLDIKDAVKGRAEFYSLLGWGHDPCTETGIEMESGDFYFLLSSLASFGLDYGIKQTGGKLQAVGMRFGEAIESPIAGGYRSGRYGYFGEGIDKADLIGAIKKKGSTVGEAFESKAGSKLRILHSIQHDGY</sequence>
<protein>
    <submittedName>
        <fullName evidence="3">Pectate lyase superfamily protein</fullName>
    </submittedName>
</protein>
<accession>A0A5C6DLL0</accession>